<comment type="caution">
    <text evidence="1">The sequence shown here is derived from an EMBL/GenBank/DDBJ whole genome shotgun (WGS) entry which is preliminary data.</text>
</comment>
<gene>
    <name evidence="1" type="ORF">LEP1GSC056_3521</name>
</gene>
<reference evidence="1 2" key="1">
    <citation type="submission" date="2013-01" db="EMBL/GenBank/DDBJ databases">
        <authorList>
            <person name="Harkins D.M."/>
            <person name="Durkin A.S."/>
            <person name="Brinkac L.M."/>
            <person name="Haft D.H."/>
            <person name="Selengut J.D."/>
            <person name="Sanka R."/>
            <person name="DePew J."/>
            <person name="Purushe J."/>
            <person name="Hartskeerl R.A."/>
            <person name="Ahmed A."/>
            <person name="van der Linden H."/>
            <person name="Goris M.G.A."/>
            <person name="Vinetz J.M."/>
            <person name="Sutton G.G."/>
            <person name="Nierman W.C."/>
            <person name="Fouts D.E."/>
        </authorList>
    </citation>
    <scope>NUCLEOTIDE SEQUENCE [LARGE SCALE GENOMIC DNA]</scope>
    <source>
        <strain evidence="1 2">Brem 328</strain>
    </source>
</reference>
<dbReference type="Proteomes" id="UP000012166">
    <property type="component" value="Unassembled WGS sequence"/>
</dbReference>
<evidence type="ECO:0000313" key="1">
    <source>
        <dbReference type="EMBL" id="EMN15569.1"/>
    </source>
</evidence>
<accession>A0ABC9SD00</accession>
<organism evidence="1 2">
    <name type="scientific">Leptospira borgpetersenii str. Brem 328</name>
    <dbReference type="NCBI Taxonomy" id="1049780"/>
    <lineage>
        <taxon>Bacteria</taxon>
        <taxon>Pseudomonadati</taxon>
        <taxon>Spirochaetota</taxon>
        <taxon>Spirochaetia</taxon>
        <taxon>Leptospirales</taxon>
        <taxon>Leptospiraceae</taxon>
        <taxon>Leptospira</taxon>
    </lineage>
</organism>
<name>A0ABC9SD00_LEPBO</name>
<proteinExistence type="predicted"/>
<dbReference type="EMBL" id="AHMS02000046">
    <property type="protein sequence ID" value="EMN15569.1"/>
    <property type="molecule type" value="Genomic_DNA"/>
</dbReference>
<evidence type="ECO:0000313" key="2">
    <source>
        <dbReference type="Proteomes" id="UP000012166"/>
    </source>
</evidence>
<sequence length="61" mass="6977">MAYSRIGVEPVAFVIASVGANNSKLLFPNLKNFRIFRNPKSLQPEIIHYTRLMPTMQLKTN</sequence>
<protein>
    <submittedName>
        <fullName evidence="1">Uncharacterized protein</fullName>
    </submittedName>
</protein>
<dbReference type="AlphaFoldDB" id="A0ABC9SD00"/>